<evidence type="ECO:0000313" key="2">
    <source>
        <dbReference type="EMBL" id="KID42502.1"/>
    </source>
</evidence>
<evidence type="ECO:0000256" key="1">
    <source>
        <dbReference type="SAM" id="Phobius"/>
    </source>
</evidence>
<proteinExistence type="predicted"/>
<keyword evidence="1" id="KW-0812">Transmembrane</keyword>
<sequence>MIEIIFNSVVAYFSTNLDYLLVLVLLLGSYKNPKLVLTGDLIGTVGLTLLPMAIARILGAVPEMWILGLLGIFPILFGIKELIPLKPHSRDEIDGDSNISKLRIVTKVIAITITACGADNVAVFIPIFIKKTNLELFSALITMIVMAVIFFFVAILIEDNKPIKNILGKYGRYFSSVVYIMLGISVLVQNGTIAHFFH</sequence>
<dbReference type="Pfam" id="PF03596">
    <property type="entry name" value="Cad"/>
    <property type="match status" value="1"/>
</dbReference>
<dbReference type="EMBL" id="JOJZ01000009">
    <property type="protein sequence ID" value="KID42502.1"/>
    <property type="molecule type" value="Genomic_DNA"/>
</dbReference>
<protein>
    <submittedName>
        <fullName evidence="2">Putative permease, cadmium resistance protein</fullName>
    </submittedName>
</protein>
<organism evidence="2 3">
    <name type="scientific">Fructilactobacillus fructivorans</name>
    <dbReference type="NCBI Taxonomy" id="1614"/>
    <lineage>
        <taxon>Bacteria</taxon>
        <taxon>Bacillati</taxon>
        <taxon>Bacillota</taxon>
        <taxon>Bacilli</taxon>
        <taxon>Lactobacillales</taxon>
        <taxon>Lactobacillaceae</taxon>
        <taxon>Fructilactobacillus</taxon>
    </lineage>
</organism>
<accession>A0A0C1PP11</accession>
<feature type="transmembrane region" description="Helical" evidence="1">
    <location>
        <begin position="6"/>
        <end position="28"/>
    </location>
</feature>
<dbReference type="OrthoDB" id="7995400at2"/>
<reference evidence="2 3" key="1">
    <citation type="submission" date="2014-06" db="EMBL/GenBank/DDBJ databases">
        <title>Functional and comparative genomic analyses of the Drosophila gut microbiota identify candidate symbiosis factors.</title>
        <authorList>
            <person name="Newell P.D."/>
            <person name="Chaston J.M."/>
            <person name="Douglas A.E."/>
        </authorList>
    </citation>
    <scope>NUCLEOTIDE SEQUENCE [LARGE SCALE GENOMIC DNA]</scope>
    <source>
        <strain evidence="2 3">DmCS_002</strain>
    </source>
</reference>
<dbReference type="RefSeq" id="WP_039143680.1">
    <property type="nucleotide sequence ID" value="NZ_JOJZ01000009.1"/>
</dbReference>
<dbReference type="Proteomes" id="UP000031397">
    <property type="component" value="Unassembled WGS sequence"/>
</dbReference>
<gene>
    <name evidence="2" type="ORF">LfDm3_0431</name>
</gene>
<keyword evidence="1" id="KW-1133">Transmembrane helix</keyword>
<comment type="caution">
    <text evidence="2">The sequence shown here is derived from an EMBL/GenBank/DDBJ whole genome shotgun (WGS) entry which is preliminary data.</text>
</comment>
<feature type="transmembrane region" description="Helical" evidence="1">
    <location>
        <begin position="35"/>
        <end position="58"/>
    </location>
</feature>
<feature type="transmembrane region" description="Helical" evidence="1">
    <location>
        <begin position="177"/>
        <end position="197"/>
    </location>
</feature>
<feature type="transmembrane region" description="Helical" evidence="1">
    <location>
        <begin position="104"/>
        <end position="129"/>
    </location>
</feature>
<name>A0A0C1PP11_9LACO</name>
<keyword evidence="1" id="KW-0472">Membrane</keyword>
<dbReference type="PATRIC" id="fig|1614.7.peg.421"/>
<keyword evidence="3" id="KW-1185">Reference proteome</keyword>
<feature type="transmembrane region" description="Helical" evidence="1">
    <location>
        <begin position="64"/>
        <end position="83"/>
    </location>
</feature>
<dbReference type="InterPro" id="IPR004676">
    <property type="entry name" value="Cd-R_transporter"/>
</dbReference>
<dbReference type="AlphaFoldDB" id="A0A0C1PP11"/>
<feature type="transmembrane region" description="Helical" evidence="1">
    <location>
        <begin position="135"/>
        <end position="157"/>
    </location>
</feature>
<dbReference type="GeneID" id="74913114"/>
<evidence type="ECO:0000313" key="3">
    <source>
        <dbReference type="Proteomes" id="UP000031397"/>
    </source>
</evidence>